<dbReference type="InterPro" id="IPR036922">
    <property type="entry name" value="Rieske_2Fe-2S_sf"/>
</dbReference>
<dbReference type="GO" id="GO:0051213">
    <property type="term" value="F:dioxygenase activity"/>
    <property type="evidence" value="ECO:0007669"/>
    <property type="project" value="UniProtKB-KW"/>
</dbReference>
<dbReference type="InterPro" id="IPR017941">
    <property type="entry name" value="Rieske_2Fe-2S"/>
</dbReference>
<comment type="caution">
    <text evidence="7">The sequence shown here is derived from an EMBL/GenBank/DDBJ whole genome shotgun (WGS) entry which is preliminary data.</text>
</comment>
<keyword evidence="2" id="KW-0479">Metal-binding</keyword>
<keyword evidence="3" id="KW-0560">Oxidoreductase</keyword>
<dbReference type="Gene3D" id="2.102.10.10">
    <property type="entry name" value="Rieske [2Fe-2S] iron-sulphur domain"/>
    <property type="match status" value="1"/>
</dbReference>
<organism evidence="7 8">
    <name type="scientific">Cladophialophora carrionii</name>
    <dbReference type="NCBI Taxonomy" id="86049"/>
    <lineage>
        <taxon>Eukaryota</taxon>
        <taxon>Fungi</taxon>
        <taxon>Dikarya</taxon>
        <taxon>Ascomycota</taxon>
        <taxon>Pezizomycotina</taxon>
        <taxon>Eurotiomycetes</taxon>
        <taxon>Chaetothyriomycetidae</taxon>
        <taxon>Chaetothyriales</taxon>
        <taxon>Herpotrichiellaceae</taxon>
        <taxon>Cladophialophora</taxon>
    </lineage>
</organism>
<dbReference type="GO" id="GO:0046872">
    <property type="term" value="F:metal ion binding"/>
    <property type="evidence" value="ECO:0007669"/>
    <property type="project" value="UniProtKB-KW"/>
</dbReference>
<dbReference type="VEuPathDB" id="FungiDB:G647_04451"/>
<dbReference type="STRING" id="86049.A0A1C1CHB1"/>
<dbReference type="PANTHER" id="PTHR43756:SF5">
    <property type="entry name" value="CHOLINE MONOOXYGENASE, CHLOROPLASTIC"/>
    <property type="match status" value="1"/>
</dbReference>
<dbReference type="Proteomes" id="UP000094526">
    <property type="component" value="Unassembled WGS sequence"/>
</dbReference>
<protein>
    <submittedName>
        <fullName evidence="7">Naphthalene 1,2-dioxygenase subunit alpha</fullName>
    </submittedName>
</protein>
<dbReference type="CDD" id="cd00680">
    <property type="entry name" value="RHO_alpha_C"/>
    <property type="match status" value="1"/>
</dbReference>
<evidence type="ECO:0000256" key="3">
    <source>
        <dbReference type="ARBA" id="ARBA00023002"/>
    </source>
</evidence>
<evidence type="ECO:0000256" key="2">
    <source>
        <dbReference type="ARBA" id="ARBA00022723"/>
    </source>
</evidence>
<name>A0A1C1CHB1_9EURO</name>
<dbReference type="Pfam" id="PF00355">
    <property type="entry name" value="Rieske"/>
    <property type="match status" value="1"/>
</dbReference>
<dbReference type="eggNOG" id="ENOG502QQJW">
    <property type="taxonomic scope" value="Eukaryota"/>
</dbReference>
<sequence length="449" mass="51593">MTTVDSRNFILNGGYLQKGRERNLRPEDLGRKTLNLAPSRWYRDEKIFQLERRGLFSTLWHVASFIARFQKAGDYLTLEMFGWNFILIRDKEGNINAFHNICRHRGHPVTQKASGSSTVLACRFHGWSYLANGDLHTARAYNQLPDFDPKQHGLFKIHTHVTAQGFIFVNFDARETPAVSFEQQFGEDFEPMPKSDPGKEVGNEFELFPNAGWEYDHTWNSSVAGTEFNWKTFVDGFQVWSPPDCCKVAELIGSQECYHCQTGHPTTLPKDFALDQYYLRQGTGASRHFLPPKKEGLSEAYITWLYPLGVVTFSDNLLFIGRFDAKGALNTSYDSETYRRSSMEKPSPEYDHWMEHDIAYWRFVETEDVELAVNAQKGFNSGVLGLGRLHSIEEHAVKWYLDKVKDVLVRHAESEKAQGRNIDYAIPQAQSDAAQEDELCKLVGPEYDW</sequence>
<evidence type="ECO:0000313" key="8">
    <source>
        <dbReference type="Proteomes" id="UP000094526"/>
    </source>
</evidence>
<evidence type="ECO:0000313" key="7">
    <source>
        <dbReference type="EMBL" id="OCT47903.1"/>
    </source>
</evidence>
<keyword evidence="5" id="KW-0411">Iron-sulfur</keyword>
<keyword evidence="4" id="KW-0408">Iron</keyword>
<gene>
    <name evidence="7" type="ORF">CLCR_03410</name>
</gene>
<dbReference type="PANTHER" id="PTHR43756">
    <property type="entry name" value="CHOLINE MONOOXYGENASE, CHLOROPLASTIC"/>
    <property type="match status" value="1"/>
</dbReference>
<dbReference type="CDD" id="cd03469">
    <property type="entry name" value="Rieske_RO_Alpha_N"/>
    <property type="match status" value="1"/>
</dbReference>
<evidence type="ECO:0000256" key="4">
    <source>
        <dbReference type="ARBA" id="ARBA00023004"/>
    </source>
</evidence>
<dbReference type="PROSITE" id="PS51296">
    <property type="entry name" value="RIESKE"/>
    <property type="match status" value="1"/>
</dbReference>
<dbReference type="SUPFAM" id="SSF50022">
    <property type="entry name" value="ISP domain"/>
    <property type="match status" value="1"/>
</dbReference>
<evidence type="ECO:0000256" key="5">
    <source>
        <dbReference type="ARBA" id="ARBA00023014"/>
    </source>
</evidence>
<dbReference type="GO" id="GO:0051537">
    <property type="term" value="F:2 iron, 2 sulfur cluster binding"/>
    <property type="evidence" value="ECO:0007669"/>
    <property type="project" value="UniProtKB-KW"/>
</dbReference>
<proteinExistence type="predicted"/>
<dbReference type="OrthoDB" id="426882at2759"/>
<feature type="domain" description="Rieske" evidence="6">
    <location>
        <begin position="60"/>
        <end position="169"/>
    </location>
</feature>
<dbReference type="Gene3D" id="3.90.380.10">
    <property type="entry name" value="Naphthalene 1,2-dioxygenase Alpha Subunit, Chain A, domain 1"/>
    <property type="match status" value="1"/>
</dbReference>
<keyword evidence="7" id="KW-0223">Dioxygenase</keyword>
<dbReference type="PRINTS" id="PR00090">
    <property type="entry name" value="RNGDIOXGNASE"/>
</dbReference>
<evidence type="ECO:0000256" key="1">
    <source>
        <dbReference type="ARBA" id="ARBA00022714"/>
    </source>
</evidence>
<keyword evidence="8" id="KW-1185">Reference proteome</keyword>
<evidence type="ECO:0000259" key="6">
    <source>
        <dbReference type="PROSITE" id="PS51296"/>
    </source>
</evidence>
<accession>A0A1C1CHB1</accession>
<dbReference type="InterPro" id="IPR001663">
    <property type="entry name" value="Rng_hydr_dOase-A"/>
</dbReference>
<dbReference type="EMBL" id="LGRB01000013">
    <property type="protein sequence ID" value="OCT47903.1"/>
    <property type="molecule type" value="Genomic_DNA"/>
</dbReference>
<reference evidence="8" key="1">
    <citation type="submission" date="2015-07" db="EMBL/GenBank/DDBJ databases">
        <authorList>
            <person name="Teixeira M.M."/>
            <person name="Souza R.C."/>
            <person name="Almeida L.G."/>
            <person name="Vicente V.A."/>
            <person name="de Hoog S."/>
            <person name="Bocca A.L."/>
            <person name="de Almeida S.R."/>
            <person name="Vasconcelos A.T."/>
            <person name="Felipe M.S."/>
        </authorList>
    </citation>
    <scope>NUCLEOTIDE SEQUENCE [LARGE SCALE GENOMIC DNA]</scope>
    <source>
        <strain evidence="8">KSF</strain>
    </source>
</reference>
<dbReference type="AlphaFoldDB" id="A0A1C1CHB1"/>
<dbReference type="SUPFAM" id="SSF55961">
    <property type="entry name" value="Bet v1-like"/>
    <property type="match status" value="1"/>
</dbReference>
<keyword evidence="1" id="KW-0001">2Fe-2S</keyword>
<dbReference type="VEuPathDB" id="FungiDB:CLCR_03410"/>